<accession>W9GL77</accession>
<dbReference type="PANTHER" id="PTHR43199:SF1">
    <property type="entry name" value="GLUTATHIONE HYDROLASE PROENZYME"/>
    <property type="match status" value="1"/>
</dbReference>
<dbReference type="SUPFAM" id="SSF56235">
    <property type="entry name" value="N-terminal nucleophile aminohydrolases (Ntn hydrolases)"/>
    <property type="match status" value="1"/>
</dbReference>
<comment type="caution">
    <text evidence="5">The sequence shown here is derived from an EMBL/GenBank/DDBJ whole genome shotgun (WGS) entry which is preliminary data.</text>
</comment>
<name>W9GL77_9MICO</name>
<dbReference type="Gene3D" id="3.60.20.40">
    <property type="match status" value="1"/>
</dbReference>
<dbReference type="InterPro" id="IPR043137">
    <property type="entry name" value="GGT_ssub_C"/>
</dbReference>
<evidence type="ECO:0000256" key="3">
    <source>
        <dbReference type="ARBA" id="ARBA00022801"/>
    </source>
</evidence>
<keyword evidence="2" id="KW-0808">Transferase</keyword>
<keyword evidence="4" id="KW-0865">Zymogen</keyword>
<proteinExistence type="inferred from homology"/>
<keyword evidence="6" id="KW-1185">Reference proteome</keyword>
<dbReference type="GO" id="GO:0016787">
    <property type="term" value="F:hydrolase activity"/>
    <property type="evidence" value="ECO:0007669"/>
    <property type="project" value="UniProtKB-KW"/>
</dbReference>
<sequence length="514" mass="52554">VAVAAPSAVARDAALAMVRDGGNAVDAAIAAALVAMSTEPGIVSLMGGAFVNIWPADGDPELIDGNVEMPGRGAGPERFGTGVRRVVTAYGGGVTMYAAHGSVANAGAVQALSLARDRHGALPWTDLVAPASVACRRGYPLGGAAATYLEYVREPLFGEDPEALRVVSGPDGRALAAGETTRNEALADVLDRLADEGPALFTTGEVGQALVADMAANGGLVTAEDLESYEAVVRIPLQRRLGEWIVALNPPPSIGGPMLAVLLGELVRRGSWSWRDLIEIQRAVLTYRHQVHDVSRDLERDGLRLLAEVKRHGLAGLPTSASTAHVSTVDSDGTACAITFSAGYGAGVAIPGTGLLLNNCLGEPELNRLGLHNLAPGTRLASNMAPTTARRPDGTALAIGSPGADRITTALMQVLGRVCLHGEGLVDAISAPRVHVTVRADLPVRVDYEDAPAIDEAVAALGLEGNAYPGPHMYFGGVGAACRWGTAGVAGDGTGGGGLEAAGDLRRAAAVGTT</sequence>
<dbReference type="AlphaFoldDB" id="W9GL77"/>
<dbReference type="GO" id="GO:0016740">
    <property type="term" value="F:transferase activity"/>
    <property type="evidence" value="ECO:0007669"/>
    <property type="project" value="UniProtKB-KW"/>
</dbReference>
<dbReference type="PATRIC" id="fig|584657.3.peg.1201"/>
<reference evidence="6" key="1">
    <citation type="submission" date="2013-08" db="EMBL/GenBank/DDBJ databases">
        <title>Intrasporangium oryzae NRRL B-24470.</title>
        <authorList>
            <person name="Liu H."/>
            <person name="Wang G."/>
        </authorList>
    </citation>
    <scope>NUCLEOTIDE SEQUENCE [LARGE SCALE GENOMIC DNA]</scope>
    <source>
        <strain evidence="6">Q5-1</strain>
    </source>
</reference>
<dbReference type="PRINTS" id="PR01210">
    <property type="entry name" value="GGTRANSPTASE"/>
</dbReference>
<gene>
    <name evidence="5" type="ORF">N864_16205</name>
</gene>
<organism evidence="5 6">
    <name type="scientific">Intrasporangium chromatireducens Q5-1</name>
    <dbReference type="NCBI Taxonomy" id="584657"/>
    <lineage>
        <taxon>Bacteria</taxon>
        <taxon>Bacillati</taxon>
        <taxon>Actinomycetota</taxon>
        <taxon>Actinomycetes</taxon>
        <taxon>Micrococcales</taxon>
        <taxon>Intrasporangiaceae</taxon>
        <taxon>Intrasporangium</taxon>
    </lineage>
</organism>
<evidence type="ECO:0000256" key="2">
    <source>
        <dbReference type="ARBA" id="ARBA00022679"/>
    </source>
</evidence>
<feature type="non-terminal residue" evidence="5">
    <location>
        <position position="1"/>
    </location>
</feature>
<dbReference type="MEROPS" id="T03.013"/>
<comment type="similarity">
    <text evidence="1">Belongs to the gamma-glutamyltransferase family.</text>
</comment>
<evidence type="ECO:0000256" key="4">
    <source>
        <dbReference type="ARBA" id="ARBA00023145"/>
    </source>
</evidence>
<protein>
    <submittedName>
        <fullName evidence="5">Gamma-glutamyltranspeptidase</fullName>
    </submittedName>
</protein>
<keyword evidence="3" id="KW-0378">Hydrolase</keyword>
<evidence type="ECO:0000313" key="6">
    <source>
        <dbReference type="Proteomes" id="UP000019494"/>
    </source>
</evidence>
<dbReference type="InterPro" id="IPR029055">
    <property type="entry name" value="Ntn_hydrolases_N"/>
</dbReference>
<dbReference type="PANTHER" id="PTHR43199">
    <property type="entry name" value="GLUTATHIONE HYDROLASE"/>
    <property type="match status" value="1"/>
</dbReference>
<evidence type="ECO:0000313" key="5">
    <source>
        <dbReference type="EMBL" id="EWT06865.1"/>
    </source>
</evidence>
<dbReference type="Proteomes" id="UP000019494">
    <property type="component" value="Unassembled WGS sequence"/>
</dbReference>
<dbReference type="InterPro" id="IPR051792">
    <property type="entry name" value="GGT_bact"/>
</dbReference>
<evidence type="ECO:0000256" key="1">
    <source>
        <dbReference type="ARBA" id="ARBA00009381"/>
    </source>
</evidence>
<dbReference type="Pfam" id="PF01019">
    <property type="entry name" value="G_glu_transpept"/>
    <property type="match status" value="1"/>
</dbReference>
<dbReference type="EMBL" id="AWQS01000030">
    <property type="protein sequence ID" value="EWT06865.1"/>
    <property type="molecule type" value="Genomic_DNA"/>
</dbReference>